<proteinExistence type="predicted"/>
<gene>
    <name evidence="2" type="ORF">H8S02_03170</name>
</gene>
<evidence type="ECO:0000313" key="2">
    <source>
        <dbReference type="EMBL" id="MBC5694951.1"/>
    </source>
</evidence>
<dbReference type="EMBL" id="JACOPK010000002">
    <property type="protein sequence ID" value="MBC5694951.1"/>
    <property type="molecule type" value="Genomic_DNA"/>
</dbReference>
<reference evidence="2 3" key="1">
    <citation type="submission" date="2020-08" db="EMBL/GenBank/DDBJ databases">
        <title>Genome public.</title>
        <authorList>
            <person name="Liu C."/>
            <person name="Sun Q."/>
        </authorList>
    </citation>
    <scope>NUCLEOTIDE SEQUENCE [LARGE SCALE GENOMIC DNA]</scope>
    <source>
        <strain evidence="2 3">M2</strain>
    </source>
</reference>
<keyword evidence="3" id="KW-1185">Reference proteome</keyword>
<accession>A0ABR7GL11</accession>
<dbReference type="Pfam" id="PF08955">
    <property type="entry name" value="BofC_C"/>
    <property type="match status" value="1"/>
</dbReference>
<evidence type="ECO:0000313" key="3">
    <source>
        <dbReference type="Proteomes" id="UP000641741"/>
    </source>
</evidence>
<protein>
    <submittedName>
        <fullName evidence="2">BofC C-terminal domain-containing protein</fullName>
    </submittedName>
</protein>
<dbReference type="InterPro" id="IPR015050">
    <property type="entry name" value="BofC_C"/>
</dbReference>
<name>A0ABR7GL11_9FIRM</name>
<sequence length="107" mass="11483">MIQGFFLLARRQARQRAAALLIFLLLAAVMLVLAVRAVRAPAAVPADAASLVAGTDGTHLTISQNGEVILTTAIDVRTLPSADREALRRGITLRSDTELTQLLEDYS</sequence>
<dbReference type="Proteomes" id="UP000641741">
    <property type="component" value="Unassembled WGS sequence"/>
</dbReference>
<feature type="domain" description="Bypass of forespore C C-terminal" evidence="1">
    <location>
        <begin position="71"/>
        <end position="106"/>
    </location>
</feature>
<evidence type="ECO:0000259" key="1">
    <source>
        <dbReference type="Pfam" id="PF08955"/>
    </source>
</evidence>
<dbReference type="RefSeq" id="WP_186969265.1">
    <property type="nucleotide sequence ID" value="NZ_JACOPK010000002.1"/>
</dbReference>
<comment type="caution">
    <text evidence="2">The sequence shown here is derived from an EMBL/GenBank/DDBJ whole genome shotgun (WGS) entry which is preliminary data.</text>
</comment>
<organism evidence="2 3">
    <name type="scientific">Agathobaculum hominis</name>
    <dbReference type="NCBI Taxonomy" id="2763014"/>
    <lineage>
        <taxon>Bacteria</taxon>
        <taxon>Bacillati</taxon>
        <taxon>Bacillota</taxon>
        <taxon>Clostridia</taxon>
        <taxon>Eubacteriales</taxon>
        <taxon>Butyricicoccaceae</taxon>
        <taxon>Agathobaculum</taxon>
    </lineage>
</organism>